<gene>
    <name evidence="1" type="ORF">KsCSTR_06250</name>
</gene>
<organism evidence="1 2">
    <name type="scientific">Kuenenia stuttgartiensis</name>
    <dbReference type="NCBI Taxonomy" id="174633"/>
    <lineage>
        <taxon>Bacteria</taxon>
        <taxon>Pseudomonadati</taxon>
        <taxon>Planctomycetota</taxon>
        <taxon>Candidatus Brocadiia</taxon>
        <taxon>Candidatus Brocadiales</taxon>
        <taxon>Candidatus Brocadiaceae</taxon>
        <taxon>Candidatus Kuenenia</taxon>
    </lineage>
</organism>
<sequence length="38" mass="4339">MQFFDGDFQVQWHETILPLNSAGCGFVLQSIVTISVFY</sequence>
<evidence type="ECO:0000313" key="2">
    <source>
        <dbReference type="Proteomes" id="UP000501926"/>
    </source>
</evidence>
<name>A0A6G7GKX5_KUEST</name>
<accession>A0A6G7GKX5</accession>
<dbReference type="EMBL" id="CP049055">
    <property type="protein sequence ID" value="QII10004.1"/>
    <property type="molecule type" value="Genomic_DNA"/>
</dbReference>
<reference evidence="1 2" key="1">
    <citation type="submission" date="2020-02" db="EMBL/GenBank/DDBJ databases">
        <title>Newly sequenced genome of strain CSTR1 showed variability in Candidatus Kuenenia stuttgartiensis genomes.</title>
        <authorList>
            <person name="Ding C."/>
            <person name="Adrian L."/>
        </authorList>
    </citation>
    <scope>NUCLEOTIDE SEQUENCE [LARGE SCALE GENOMIC DNA]</scope>
    <source>
        <strain evidence="1 2">CSTR1</strain>
    </source>
</reference>
<dbReference type="Proteomes" id="UP000501926">
    <property type="component" value="Chromosome"/>
</dbReference>
<protein>
    <submittedName>
        <fullName evidence="1">Uncharacterized protein</fullName>
    </submittedName>
</protein>
<evidence type="ECO:0000313" key="1">
    <source>
        <dbReference type="EMBL" id="QII10004.1"/>
    </source>
</evidence>
<dbReference type="AlphaFoldDB" id="A0A6G7GKX5"/>
<proteinExistence type="predicted"/>